<keyword evidence="5" id="KW-1185">Reference proteome</keyword>
<protein>
    <submittedName>
        <fullName evidence="4">DNA transposase</fullName>
    </submittedName>
</protein>
<reference evidence="4" key="2">
    <citation type="journal article" date="2023" name="BMC Genomics">
        <title>Pest status, molecular evolution, and epigenetic factors derived from the genome assembly of Frankliniella fusca, a thysanopteran phytovirus vector.</title>
        <authorList>
            <person name="Catto M.A."/>
            <person name="Labadie P.E."/>
            <person name="Jacobson A.L."/>
            <person name="Kennedy G.G."/>
            <person name="Srinivasan R."/>
            <person name="Hunt B.G."/>
        </authorList>
    </citation>
    <scope>NUCLEOTIDE SEQUENCE</scope>
    <source>
        <strain evidence="4">PL_HMW_Pooled</strain>
    </source>
</reference>
<dbReference type="Proteomes" id="UP001219518">
    <property type="component" value="Unassembled WGS sequence"/>
</dbReference>
<dbReference type="Pfam" id="PF21788">
    <property type="entry name" value="TNP-like_GBD"/>
    <property type="match status" value="1"/>
</dbReference>
<dbReference type="InterPro" id="IPR048366">
    <property type="entry name" value="TNP-like_GBD"/>
</dbReference>
<dbReference type="InterPro" id="IPR048365">
    <property type="entry name" value="TNP-like_RNaseH_N"/>
</dbReference>
<accession>A0AAE1HLH1</accession>
<dbReference type="Pfam" id="PF21787">
    <property type="entry name" value="TNP-like_RNaseH_N"/>
    <property type="match status" value="1"/>
</dbReference>
<feature type="region of interest" description="Disordered" evidence="1">
    <location>
        <begin position="222"/>
        <end position="254"/>
    </location>
</feature>
<evidence type="ECO:0000313" key="5">
    <source>
        <dbReference type="Proteomes" id="UP001219518"/>
    </source>
</evidence>
<dbReference type="EMBL" id="JAHWGI010001147">
    <property type="protein sequence ID" value="KAK3923514.1"/>
    <property type="molecule type" value="Genomic_DNA"/>
</dbReference>
<evidence type="ECO:0000259" key="2">
    <source>
        <dbReference type="Pfam" id="PF21787"/>
    </source>
</evidence>
<dbReference type="AlphaFoldDB" id="A0AAE1HLH1"/>
<feature type="domain" description="Transposable element P transposase-like GTP-binding insertion" evidence="3">
    <location>
        <begin position="284"/>
        <end position="389"/>
    </location>
</feature>
<evidence type="ECO:0000259" key="3">
    <source>
        <dbReference type="Pfam" id="PF21788"/>
    </source>
</evidence>
<organism evidence="4 5">
    <name type="scientific">Frankliniella fusca</name>
    <dbReference type="NCBI Taxonomy" id="407009"/>
    <lineage>
        <taxon>Eukaryota</taxon>
        <taxon>Metazoa</taxon>
        <taxon>Ecdysozoa</taxon>
        <taxon>Arthropoda</taxon>
        <taxon>Hexapoda</taxon>
        <taxon>Insecta</taxon>
        <taxon>Pterygota</taxon>
        <taxon>Neoptera</taxon>
        <taxon>Paraneoptera</taxon>
        <taxon>Thysanoptera</taxon>
        <taxon>Terebrantia</taxon>
        <taxon>Thripoidea</taxon>
        <taxon>Thripidae</taxon>
        <taxon>Frankliniella</taxon>
    </lineage>
</organism>
<feature type="non-terminal residue" evidence="4">
    <location>
        <position position="1"/>
    </location>
</feature>
<comment type="caution">
    <text evidence="4">The sequence shown here is derived from an EMBL/GenBank/DDBJ whole genome shotgun (WGS) entry which is preliminary data.</text>
</comment>
<name>A0AAE1HLH1_9NEOP</name>
<gene>
    <name evidence="4" type="ORF">KUF71_001923</name>
</gene>
<sequence>MSCAKAAKAKDTHGRRYTIQWVYECQMLRIKSLALYKKMLRDKFLPLPSLRTLQRYMVRLKPAYGFQENTFELLKEKAPHMTEAERHCKFLWVDKSSLKVLGFVSLDKFTPEGLKDVPADHSLTMMIQGLRGWYVQTVSAHFTKGAVKGDVLAKLVFEAVRLTEEAGFFIDVVVSDAASWNRNMWTQFGLKKLQYERQESKKTYDIDDYDDYDNEEEDENFEVELAYPTKRKPNKKKKAPKSRSKKKEKTPHPEIQVLNEQSEASCVHPMDNKRRLWIVSDFPHLIKSIKQRIVNAEEIETPDGKVKLNHWVIVVKEDEKKGIKVAPKLSSAHFQSESYAAMSVKLAFSVSCNSHYKRLGVPAMQDCDGTVKFIRRMNVLIDAMNSNTRKHGLKEEEGEENGDTEQ</sequence>
<proteinExistence type="predicted"/>
<reference evidence="4" key="1">
    <citation type="submission" date="2021-07" db="EMBL/GenBank/DDBJ databases">
        <authorList>
            <person name="Catto M.A."/>
            <person name="Jacobson A."/>
            <person name="Kennedy G."/>
            <person name="Labadie P."/>
            <person name="Hunt B.G."/>
            <person name="Srinivasan R."/>
        </authorList>
    </citation>
    <scope>NUCLEOTIDE SEQUENCE</scope>
    <source>
        <strain evidence="4">PL_HMW_Pooled</strain>
        <tissue evidence="4">Head</tissue>
    </source>
</reference>
<evidence type="ECO:0000313" key="4">
    <source>
        <dbReference type="EMBL" id="KAK3923514.1"/>
    </source>
</evidence>
<feature type="compositionally biased region" description="Basic residues" evidence="1">
    <location>
        <begin position="229"/>
        <end position="249"/>
    </location>
</feature>
<feature type="domain" description="Transposable element P transposase-like RNase H" evidence="2">
    <location>
        <begin position="64"/>
        <end position="189"/>
    </location>
</feature>
<evidence type="ECO:0000256" key="1">
    <source>
        <dbReference type="SAM" id="MobiDB-lite"/>
    </source>
</evidence>